<comment type="caution">
    <text evidence="1">The sequence shown here is derived from an EMBL/GenBank/DDBJ whole genome shotgun (WGS) entry which is preliminary data.</text>
</comment>
<dbReference type="GeneID" id="70240230"/>
<dbReference type="AlphaFoldDB" id="A0AAD4KMU2"/>
<dbReference type="RefSeq" id="XP_046069605.1">
    <property type="nucleotide sequence ID" value="XM_046209943.1"/>
</dbReference>
<evidence type="ECO:0000313" key="1">
    <source>
        <dbReference type="EMBL" id="KAH8693935.1"/>
    </source>
</evidence>
<sequence>MSSKATFLASKFLGSTRPLALTRPTRAQAGRLSLLGRLPNAFVNAPTLTRAMATSQHGKNLQEYFAVVWNNPWAVAPTEEAENLSFQDDQIVVTFSGEMMAPSGLTPIGVCFACQAPSEEHVKNAVRLHETSLKGIWNANLIEVSALETVHTSDYEK</sequence>
<reference evidence="1" key="1">
    <citation type="submission" date="2021-12" db="EMBL/GenBank/DDBJ databases">
        <title>Convergent genome expansion in fungi linked to evolution of root-endophyte symbiosis.</title>
        <authorList>
            <consortium name="DOE Joint Genome Institute"/>
            <person name="Ke Y.-H."/>
            <person name="Bonito G."/>
            <person name="Liao H.-L."/>
            <person name="Looney B."/>
            <person name="Rojas-Flechas A."/>
            <person name="Nash J."/>
            <person name="Hameed K."/>
            <person name="Schadt C."/>
            <person name="Martin F."/>
            <person name="Crous P.W."/>
            <person name="Miettinen O."/>
            <person name="Magnuson J.K."/>
            <person name="Labbe J."/>
            <person name="Jacobson D."/>
            <person name="Doktycz M.J."/>
            <person name="Veneault-Fourrey C."/>
            <person name="Kuo A."/>
            <person name="Mondo S."/>
            <person name="Calhoun S."/>
            <person name="Riley R."/>
            <person name="Ohm R."/>
            <person name="LaButti K."/>
            <person name="Andreopoulos B."/>
            <person name="Pangilinan J."/>
            <person name="Nolan M."/>
            <person name="Tritt A."/>
            <person name="Clum A."/>
            <person name="Lipzen A."/>
            <person name="Daum C."/>
            <person name="Barry K."/>
            <person name="Grigoriev I.V."/>
            <person name="Vilgalys R."/>
        </authorList>
    </citation>
    <scope>NUCLEOTIDE SEQUENCE</scope>
    <source>
        <strain evidence="1">PMI_201</strain>
    </source>
</reference>
<organism evidence="1 2">
    <name type="scientific">Talaromyces proteolyticus</name>
    <dbReference type="NCBI Taxonomy" id="1131652"/>
    <lineage>
        <taxon>Eukaryota</taxon>
        <taxon>Fungi</taxon>
        <taxon>Dikarya</taxon>
        <taxon>Ascomycota</taxon>
        <taxon>Pezizomycotina</taxon>
        <taxon>Eurotiomycetes</taxon>
        <taxon>Eurotiomycetidae</taxon>
        <taxon>Eurotiales</taxon>
        <taxon>Trichocomaceae</taxon>
        <taxon>Talaromyces</taxon>
        <taxon>Talaromyces sect. Bacilispori</taxon>
    </lineage>
</organism>
<gene>
    <name evidence="1" type="ORF">BGW36DRAFT_212908</name>
</gene>
<name>A0AAD4KMU2_9EURO</name>
<keyword evidence="2" id="KW-1185">Reference proteome</keyword>
<accession>A0AAD4KMU2</accession>
<proteinExistence type="predicted"/>
<evidence type="ECO:0000313" key="2">
    <source>
        <dbReference type="Proteomes" id="UP001201262"/>
    </source>
</evidence>
<dbReference type="Proteomes" id="UP001201262">
    <property type="component" value="Unassembled WGS sequence"/>
</dbReference>
<dbReference type="EMBL" id="JAJTJA010000009">
    <property type="protein sequence ID" value="KAH8693935.1"/>
    <property type="molecule type" value="Genomic_DNA"/>
</dbReference>
<protein>
    <submittedName>
        <fullName evidence="1">Uncharacterized protein</fullName>
    </submittedName>
</protein>